<evidence type="ECO:0000256" key="1">
    <source>
        <dbReference type="ARBA" id="ARBA00010641"/>
    </source>
</evidence>
<accession>A0A3N0EIZ0</accession>
<proteinExistence type="inferred from homology"/>
<dbReference type="Gene3D" id="1.10.1740.10">
    <property type="match status" value="1"/>
</dbReference>
<evidence type="ECO:0000313" key="8">
    <source>
        <dbReference type="Proteomes" id="UP000267469"/>
    </source>
</evidence>
<dbReference type="InterPro" id="IPR039425">
    <property type="entry name" value="RNA_pol_sigma-70-like"/>
</dbReference>
<name>A0A3N0EIZ0_SINP1</name>
<dbReference type="InterPro" id="IPR036388">
    <property type="entry name" value="WH-like_DNA-bd_sf"/>
</dbReference>
<evidence type="ECO:0000313" key="7">
    <source>
        <dbReference type="EMBL" id="RNL87752.1"/>
    </source>
</evidence>
<dbReference type="GO" id="GO:0016987">
    <property type="term" value="F:sigma factor activity"/>
    <property type="evidence" value="ECO:0007669"/>
    <property type="project" value="UniProtKB-KW"/>
</dbReference>
<evidence type="ECO:0000259" key="6">
    <source>
        <dbReference type="Pfam" id="PF08281"/>
    </source>
</evidence>
<comment type="similarity">
    <text evidence="1">Belongs to the sigma-70 factor family. ECF subfamily.</text>
</comment>
<gene>
    <name evidence="7" type="ORF">ED312_10140</name>
</gene>
<sequence>MLALSFNRKPSTPDREPHEIPGNGESVVQNQTDTELWRAFREGSESAFASIYDRNFNILFRFGLKQVRDRELVGDAIQDLFVELWETRERLGDVRIITHYLLTCISRKVVARAIKAGKRSLVPVDELLEGEPVPSLEHLLVERQAFDQRRKEVRHAVSQLNTNQQEIIFLKFHCRIDYPEIAEIMDTDTKSVYNLMARTMKRLRDHFGF</sequence>
<feature type="region of interest" description="Disordered" evidence="5">
    <location>
        <begin position="1"/>
        <end position="27"/>
    </location>
</feature>
<keyword evidence="8" id="KW-1185">Reference proteome</keyword>
<dbReference type="InterPro" id="IPR013325">
    <property type="entry name" value="RNA_pol_sigma_r2"/>
</dbReference>
<dbReference type="SUPFAM" id="SSF88659">
    <property type="entry name" value="Sigma3 and sigma4 domains of RNA polymerase sigma factors"/>
    <property type="match status" value="1"/>
</dbReference>
<dbReference type="GO" id="GO:0003677">
    <property type="term" value="F:DNA binding"/>
    <property type="evidence" value="ECO:0007669"/>
    <property type="project" value="InterPro"/>
</dbReference>
<dbReference type="InterPro" id="IPR013249">
    <property type="entry name" value="RNA_pol_sigma70_r4_t2"/>
</dbReference>
<dbReference type="EMBL" id="RJTM01000071">
    <property type="protein sequence ID" value="RNL87752.1"/>
    <property type="molecule type" value="Genomic_DNA"/>
</dbReference>
<feature type="domain" description="RNA polymerase sigma factor 70 region 4 type 2" evidence="6">
    <location>
        <begin position="151"/>
        <end position="203"/>
    </location>
</feature>
<dbReference type="PANTHER" id="PTHR43133:SF46">
    <property type="entry name" value="RNA POLYMERASE SIGMA-70 FACTOR ECF SUBFAMILY"/>
    <property type="match status" value="1"/>
</dbReference>
<dbReference type="Proteomes" id="UP000267469">
    <property type="component" value="Unassembled WGS sequence"/>
</dbReference>
<comment type="caution">
    <text evidence="7">The sequence shown here is derived from an EMBL/GenBank/DDBJ whole genome shotgun (WGS) entry which is preliminary data.</text>
</comment>
<organism evidence="7 8">
    <name type="scientific">Sinomicrobium pectinilyticum</name>
    <dbReference type="NCBI Taxonomy" id="1084421"/>
    <lineage>
        <taxon>Bacteria</taxon>
        <taxon>Pseudomonadati</taxon>
        <taxon>Bacteroidota</taxon>
        <taxon>Flavobacteriia</taxon>
        <taxon>Flavobacteriales</taxon>
        <taxon>Flavobacteriaceae</taxon>
        <taxon>Sinomicrobium</taxon>
    </lineage>
</organism>
<dbReference type="SUPFAM" id="SSF88946">
    <property type="entry name" value="Sigma2 domain of RNA polymerase sigma factors"/>
    <property type="match status" value="1"/>
</dbReference>
<dbReference type="InterPro" id="IPR014284">
    <property type="entry name" value="RNA_pol_sigma-70_dom"/>
</dbReference>
<dbReference type="OrthoDB" id="9150024at2"/>
<evidence type="ECO:0000256" key="4">
    <source>
        <dbReference type="ARBA" id="ARBA00023163"/>
    </source>
</evidence>
<dbReference type="PANTHER" id="PTHR43133">
    <property type="entry name" value="RNA POLYMERASE ECF-TYPE SIGMA FACTO"/>
    <property type="match status" value="1"/>
</dbReference>
<dbReference type="Gene3D" id="1.10.10.10">
    <property type="entry name" value="Winged helix-like DNA-binding domain superfamily/Winged helix DNA-binding domain"/>
    <property type="match status" value="1"/>
</dbReference>
<dbReference type="GO" id="GO:0006352">
    <property type="term" value="P:DNA-templated transcription initiation"/>
    <property type="evidence" value="ECO:0007669"/>
    <property type="project" value="InterPro"/>
</dbReference>
<dbReference type="Pfam" id="PF08281">
    <property type="entry name" value="Sigma70_r4_2"/>
    <property type="match status" value="1"/>
</dbReference>
<keyword evidence="3" id="KW-0731">Sigma factor</keyword>
<evidence type="ECO:0000256" key="5">
    <source>
        <dbReference type="SAM" id="MobiDB-lite"/>
    </source>
</evidence>
<protein>
    <submittedName>
        <fullName evidence="7">Sigma-70 family RNA polymerase sigma factor</fullName>
    </submittedName>
</protein>
<evidence type="ECO:0000256" key="3">
    <source>
        <dbReference type="ARBA" id="ARBA00023082"/>
    </source>
</evidence>
<reference evidence="7 8" key="1">
    <citation type="submission" date="2018-10" db="EMBL/GenBank/DDBJ databases">
        <title>Sinomicrobium pectinilyticum sp. nov., a pectinase-producing bacterium isolated from alkaline and saline soil, and emended description of the genus Sinomicrobium.</title>
        <authorList>
            <person name="Cheng B."/>
            <person name="Li C."/>
            <person name="Lai Q."/>
            <person name="Du M."/>
            <person name="Shao Z."/>
            <person name="Xu P."/>
            <person name="Yang C."/>
        </authorList>
    </citation>
    <scope>NUCLEOTIDE SEQUENCE [LARGE SCALE GENOMIC DNA]</scope>
    <source>
        <strain evidence="7 8">5DNS001</strain>
    </source>
</reference>
<evidence type="ECO:0000256" key="2">
    <source>
        <dbReference type="ARBA" id="ARBA00023015"/>
    </source>
</evidence>
<dbReference type="AlphaFoldDB" id="A0A3N0EIZ0"/>
<dbReference type="InterPro" id="IPR013324">
    <property type="entry name" value="RNA_pol_sigma_r3/r4-like"/>
</dbReference>
<keyword evidence="2" id="KW-0805">Transcription regulation</keyword>
<dbReference type="NCBIfam" id="TIGR02937">
    <property type="entry name" value="sigma70-ECF"/>
    <property type="match status" value="1"/>
</dbReference>
<keyword evidence="4" id="KW-0804">Transcription</keyword>